<dbReference type="PANTHER" id="PTHR30290">
    <property type="entry name" value="PERIPLASMIC BINDING COMPONENT OF ABC TRANSPORTER"/>
    <property type="match status" value="1"/>
</dbReference>
<evidence type="ECO:0000313" key="5">
    <source>
        <dbReference type="EMBL" id="SSW67473.1"/>
    </source>
</evidence>
<dbReference type="Gene3D" id="3.10.105.10">
    <property type="entry name" value="Dipeptide-binding Protein, Domain 3"/>
    <property type="match status" value="1"/>
</dbReference>
<dbReference type="Gene3D" id="3.90.76.10">
    <property type="entry name" value="Dipeptide-binding Protein, Domain 1"/>
    <property type="match status" value="1"/>
</dbReference>
<feature type="domain" description="Solute-binding protein family 5" evidence="4">
    <location>
        <begin position="67"/>
        <end position="432"/>
    </location>
</feature>
<dbReference type="Gene3D" id="3.40.190.10">
    <property type="entry name" value="Periplasmic binding protein-like II"/>
    <property type="match status" value="1"/>
</dbReference>
<evidence type="ECO:0000313" key="6">
    <source>
        <dbReference type="Proteomes" id="UP000289184"/>
    </source>
</evidence>
<dbReference type="GO" id="GO:0015833">
    <property type="term" value="P:peptide transport"/>
    <property type="evidence" value="ECO:0007669"/>
    <property type="project" value="TreeGrafter"/>
</dbReference>
<protein>
    <submittedName>
        <fullName evidence="5">Oligopeptide-binding protein AppA</fullName>
    </submittedName>
</protein>
<dbReference type="PIRSF" id="PIRSF002741">
    <property type="entry name" value="MppA"/>
    <property type="match status" value="1"/>
</dbReference>
<dbReference type="InterPro" id="IPR000914">
    <property type="entry name" value="SBP_5_dom"/>
</dbReference>
<gene>
    <name evidence="5" type="primary">appA_1</name>
    <name evidence="5" type="ORF">AGI3411_03136</name>
</gene>
<keyword evidence="6" id="KW-1185">Reference proteome</keyword>
<name>A0A446CI84_9BURK</name>
<feature type="chain" id="PRO_5019143380" evidence="3">
    <location>
        <begin position="24"/>
        <end position="516"/>
    </location>
</feature>
<dbReference type="EMBL" id="UFQB01000012">
    <property type="protein sequence ID" value="SSW67473.1"/>
    <property type="molecule type" value="Genomic_DNA"/>
</dbReference>
<dbReference type="Pfam" id="PF00496">
    <property type="entry name" value="SBP_bac_5"/>
    <property type="match status" value="1"/>
</dbReference>
<accession>A0A446CI84</accession>
<evidence type="ECO:0000256" key="3">
    <source>
        <dbReference type="SAM" id="SignalP"/>
    </source>
</evidence>
<comment type="similarity">
    <text evidence="1">Belongs to the bacterial solute-binding protein 5 family.</text>
</comment>
<reference evidence="5 6" key="1">
    <citation type="submission" date="2018-07" db="EMBL/GenBank/DDBJ databases">
        <authorList>
            <person name="Peeters C."/>
        </authorList>
    </citation>
    <scope>NUCLEOTIDE SEQUENCE [LARGE SCALE GENOMIC DNA]</scope>
    <source>
        <strain evidence="5 6">LMG 3411</strain>
    </source>
</reference>
<dbReference type="SUPFAM" id="SSF53850">
    <property type="entry name" value="Periplasmic binding protein-like II"/>
    <property type="match status" value="1"/>
</dbReference>
<proteinExistence type="inferred from homology"/>
<dbReference type="Proteomes" id="UP000289184">
    <property type="component" value="Unassembled WGS sequence"/>
</dbReference>
<dbReference type="PANTHER" id="PTHR30290:SF38">
    <property type="entry name" value="D,D-DIPEPTIDE-BINDING PERIPLASMIC PROTEIN DDPA-RELATED"/>
    <property type="match status" value="1"/>
</dbReference>
<dbReference type="OrthoDB" id="9801799at2"/>
<evidence type="ECO:0000259" key="4">
    <source>
        <dbReference type="Pfam" id="PF00496"/>
    </source>
</evidence>
<dbReference type="InterPro" id="IPR039424">
    <property type="entry name" value="SBP_5"/>
</dbReference>
<dbReference type="AlphaFoldDB" id="A0A446CI84"/>
<dbReference type="GO" id="GO:0030288">
    <property type="term" value="C:outer membrane-bounded periplasmic space"/>
    <property type="evidence" value="ECO:0007669"/>
    <property type="project" value="UniProtKB-ARBA"/>
</dbReference>
<sequence>MKKNLIALALAAACAAGPAAASARPLTVVLNADIRSTNPGVNRDGNTDGVMLNIVEGLVGYGADGLVKPLLAERIALSDDGLTYTFTLRSGVHFHNGAPLTSAEVLWSWERYMMPATDWRCRSEFDGRNGLKVTDVSAPDPRTFVMRINKPQALFLDSLARTDCAMAGVIHPDSLNPDGSWKSPVGTGPYKLAGWTRGQQISLSRYTDYVSPPGDAPDGATGKKEALVDEVRFLIVPDASTIKAGLASGALDIAKVQNIDVPEVTRNGRLSIAEDLTGGRNAILFQTRDPLMSNPKLRQALAAAIDVAQVVALVTDGKGIPNGSTVKTGSYYYSDTQKKRAAFDPARARALLKEAGYKGERIRITTNNRENIPSLNVAIVVQQMLREVGVESDIDIVEWGTHMDRFLKGNYQVMVHSYSSRIDPALSFEHFTGPKATQPRKVWDSPKAQSLLEQAAVVSDTRERQRLFDALHLQMLDEVPLIMLFNPMEPWAVSRKVRGFQPWEGMPRLWGVSFQP</sequence>
<evidence type="ECO:0000256" key="2">
    <source>
        <dbReference type="ARBA" id="ARBA00022729"/>
    </source>
</evidence>
<dbReference type="InterPro" id="IPR030678">
    <property type="entry name" value="Peptide/Ni-bd"/>
</dbReference>
<organism evidence="5 6">
    <name type="scientific">Achromobacter agilis</name>
    <dbReference type="NCBI Taxonomy" id="1353888"/>
    <lineage>
        <taxon>Bacteria</taxon>
        <taxon>Pseudomonadati</taxon>
        <taxon>Pseudomonadota</taxon>
        <taxon>Betaproteobacteria</taxon>
        <taxon>Burkholderiales</taxon>
        <taxon>Alcaligenaceae</taxon>
        <taxon>Achromobacter</taxon>
    </lineage>
</organism>
<dbReference type="GO" id="GO:0043190">
    <property type="term" value="C:ATP-binding cassette (ABC) transporter complex"/>
    <property type="evidence" value="ECO:0007669"/>
    <property type="project" value="InterPro"/>
</dbReference>
<dbReference type="GO" id="GO:1904680">
    <property type="term" value="F:peptide transmembrane transporter activity"/>
    <property type="evidence" value="ECO:0007669"/>
    <property type="project" value="TreeGrafter"/>
</dbReference>
<evidence type="ECO:0000256" key="1">
    <source>
        <dbReference type="ARBA" id="ARBA00005695"/>
    </source>
</evidence>
<keyword evidence="2 3" id="KW-0732">Signal</keyword>
<dbReference type="RefSeq" id="WP_129528315.1">
    <property type="nucleotide sequence ID" value="NZ_UFQB01000012.1"/>
</dbReference>
<feature type="signal peptide" evidence="3">
    <location>
        <begin position="1"/>
        <end position="23"/>
    </location>
</feature>